<reference evidence="1" key="1">
    <citation type="submission" date="2022-08" db="EMBL/GenBank/DDBJ databases">
        <title>Alicyclobacillus fastidiosus DSM 17978, complete genome.</title>
        <authorList>
            <person name="Wang Q."/>
            <person name="Cai R."/>
            <person name="Wang Z."/>
        </authorList>
    </citation>
    <scope>NUCLEOTIDE SEQUENCE</scope>
    <source>
        <strain evidence="1">DSM 17978</strain>
    </source>
</reference>
<proteinExistence type="predicted"/>
<accession>A0ABY6ZCF6</accession>
<name>A0ABY6ZCF6_9BACL</name>
<dbReference type="InterPro" id="IPR039498">
    <property type="entry name" value="NTP_transf_5"/>
</dbReference>
<protein>
    <submittedName>
        <fullName evidence="1">Nucleotidyltransferase family protein</fullName>
    </submittedName>
</protein>
<dbReference type="RefSeq" id="WP_268003782.1">
    <property type="nucleotide sequence ID" value="NZ_CP104067.1"/>
</dbReference>
<dbReference type="Gene3D" id="3.30.460.40">
    <property type="match status" value="1"/>
</dbReference>
<sequence>MIANLIKSLYHERTPPAMDSELFERCMEEIERFSVAAQVYQLLSETDTLGSVPAFFRNDLVQKHEKTMFQNLYIKHQQEAVFAILERANIEVIPLKGILFAERYFGHFSARGTSDVDILVAKDDVKRTVECLRSLGYHGPAPYNPIHFHCVLWKETNHRESPLNVEVHWGLVKEHHSRMKVKDLWKNSVPVREYQFIRELSVQNTFYAICLHGANHRMESFKYVLDIVQMIQRCRREIDYPRLFAQARDDGTAKRISAVLAYVYQQFPHLHEVKPLDSMRLSCIPPSAIFSKWPLFLLDHWRDRVGVLIGIVRPPREVALWHLRDDSKVTASNVYVRFYQKRMLKFVAKFARRQGG</sequence>
<dbReference type="Proteomes" id="UP001164761">
    <property type="component" value="Chromosome"/>
</dbReference>
<evidence type="ECO:0000313" key="1">
    <source>
        <dbReference type="EMBL" id="WAH39884.1"/>
    </source>
</evidence>
<evidence type="ECO:0000313" key="2">
    <source>
        <dbReference type="Proteomes" id="UP001164761"/>
    </source>
</evidence>
<organism evidence="1 2">
    <name type="scientific">Alicyclobacillus fastidiosus</name>
    <dbReference type="NCBI Taxonomy" id="392011"/>
    <lineage>
        <taxon>Bacteria</taxon>
        <taxon>Bacillati</taxon>
        <taxon>Bacillota</taxon>
        <taxon>Bacilli</taxon>
        <taxon>Bacillales</taxon>
        <taxon>Alicyclobacillaceae</taxon>
        <taxon>Alicyclobacillus</taxon>
    </lineage>
</organism>
<dbReference type="EMBL" id="CP104067">
    <property type="protein sequence ID" value="WAH39884.1"/>
    <property type="molecule type" value="Genomic_DNA"/>
</dbReference>
<gene>
    <name evidence="1" type="ORF">NZD89_15910</name>
</gene>
<dbReference type="Pfam" id="PF14907">
    <property type="entry name" value="NTP_transf_5"/>
    <property type="match status" value="1"/>
</dbReference>
<keyword evidence="2" id="KW-1185">Reference proteome</keyword>